<name>A0A813SW50_9BILA</name>
<comment type="subcellular location">
    <subcellularLocation>
        <location evidence="1">Membrane</location>
        <topology evidence="1">Multi-pass membrane protein</topology>
    </subcellularLocation>
</comment>
<evidence type="ECO:0000259" key="10">
    <source>
        <dbReference type="Pfam" id="PF00520"/>
    </source>
</evidence>
<dbReference type="InterPro" id="IPR036770">
    <property type="entry name" value="Ankyrin_rpt-contain_sf"/>
</dbReference>
<evidence type="ECO:0000256" key="3">
    <source>
        <dbReference type="ARBA" id="ARBA00022692"/>
    </source>
</evidence>
<evidence type="ECO:0000259" key="11">
    <source>
        <dbReference type="Pfam" id="PF18139"/>
    </source>
</evidence>
<dbReference type="InterPro" id="IPR057366">
    <property type="entry name" value="TRPM-like"/>
</dbReference>
<dbReference type="EMBL" id="CAJNOQ010000447">
    <property type="protein sequence ID" value="CAF0802362.1"/>
    <property type="molecule type" value="Genomic_DNA"/>
</dbReference>
<dbReference type="Pfam" id="PF00520">
    <property type="entry name" value="Ion_trans"/>
    <property type="match status" value="1"/>
</dbReference>
<dbReference type="Pfam" id="PF18139">
    <property type="entry name" value="LSDAT_euk"/>
    <property type="match status" value="1"/>
</dbReference>
<feature type="transmembrane region" description="Helical" evidence="9">
    <location>
        <begin position="850"/>
        <end position="872"/>
    </location>
</feature>
<keyword evidence="5" id="KW-0406">Ion transport</keyword>
<evidence type="ECO:0000259" key="12">
    <source>
        <dbReference type="Pfam" id="PF25508"/>
    </source>
</evidence>
<accession>A0A813SW50</accession>
<dbReference type="EMBL" id="CAJOBC010000447">
    <property type="protein sequence ID" value="CAF3587507.1"/>
    <property type="molecule type" value="Genomic_DNA"/>
</dbReference>
<dbReference type="AlphaFoldDB" id="A0A813SW50"/>
<dbReference type="GO" id="GO:0005261">
    <property type="term" value="F:monoatomic cation channel activity"/>
    <property type="evidence" value="ECO:0007669"/>
    <property type="project" value="TreeGrafter"/>
</dbReference>
<feature type="domain" description="TRPM-like" evidence="12">
    <location>
        <begin position="467"/>
        <end position="536"/>
    </location>
</feature>
<dbReference type="Proteomes" id="UP000681722">
    <property type="component" value="Unassembled WGS sequence"/>
</dbReference>
<feature type="domain" description="TRPM SLOG" evidence="11">
    <location>
        <begin position="87"/>
        <end position="352"/>
    </location>
</feature>
<feature type="transmembrane region" description="Helical" evidence="9">
    <location>
        <begin position="777"/>
        <end position="800"/>
    </location>
</feature>
<dbReference type="SUPFAM" id="SSF48403">
    <property type="entry name" value="Ankyrin repeat"/>
    <property type="match status" value="1"/>
</dbReference>
<protein>
    <submittedName>
        <fullName evidence="13">Uncharacterized protein</fullName>
    </submittedName>
</protein>
<dbReference type="Proteomes" id="UP000663829">
    <property type="component" value="Unassembled WGS sequence"/>
</dbReference>
<dbReference type="GO" id="GO:0005886">
    <property type="term" value="C:plasma membrane"/>
    <property type="evidence" value="ECO:0007669"/>
    <property type="project" value="TreeGrafter"/>
</dbReference>
<dbReference type="Pfam" id="PF25508">
    <property type="entry name" value="TRPM2"/>
    <property type="match status" value="2"/>
</dbReference>
<dbReference type="InterPro" id="IPR005821">
    <property type="entry name" value="Ion_trans_dom"/>
</dbReference>
<sequence length="1111" mass="128110">MFSASRTEKFFGGLYKKFFLPCEPKHEQNFNLRWKEPIQFYFWGRGRTQCAFFHRPARHLLQNDLTSQFGFVKFDENPIDEDTRLSEYIRLALQTDKDDVVRFMRNGWNLNVPDLIITVTGGAKKLKMSARLRKTFQQGLVSAAVTTNAWIITAGTNAGVVKEVGEALNNYRYKNRKQGLNVPCIGICSWGYTAGKEQLDITLQHNGSSVKHPVDKVLMVYDIGDNYGVKSYLCKNKEKGICDIEPNHTHFLLFDDGTANADNVLNLRADIETQSRHIEIGNEKTKDIHPSSEDFGIVPIVMVLVEGGPSSIKTVCKALESGTPLVVIKESGRAADLVADLHAILTDNNTLDGERPKTSAGKGINKNDEMNQILAKATVDIKGIEEVKDDLCRILREKRMLVTIFKFDSKKHNGNLEDAILEALFNAAKFSGNNDEQHQRVAEFKLTMAWQKFIYAKQNILTDTTISKWKEEDLHNVLMDALRRGHVNFVELLCEFGASLERITVKNLDQLYALVTNKSLDSLPLKGINSKKKLKNGQGEKITKESYYLRYLKNLTIPKVDQEQQLGQNAPRDLFLWAVFSNRFELAKYLCSKTWNQSIAPLVGAKIYRVAAKTTLDSQEQTTYEDYAKQFDTYSKALIDKCFDNDENFAVDIVKRKAVALFNYDPRRLAKDAGCRSFLASRCVQRYLDNKWYGNINYKRRWITFRIFLVALFLPLLPFFSVFLPYVQKHKKILKDPKQRPNTVRTVTKSDRQSQYDTRLLDKIIYFYQAPVVRFQYYLIFFVVFLILFSYVLLVDYFPLNIYHEKRSGIKDLQIPVTEIFLHICIWSLILEEIRQFVLMDKYSDYFEEIWNIMDLVAYVLYLVGFITRFFVTESLFTISKIFLCLDLIIWFVRTLHVFAAYEKLGPKLVMIFNTMKDLLFFVCFILIFLFGFSITSWSLITTTSQVNWTYTDDGNLYNVTVLNSGSGLWTWQYLRDVTNYGIWKVFGQIDPIVDNNSYSDVAWVLAIIFVAVSNVLLLNVLVALFNVTIQQVQGPSVSDKSDLEGVECQSVNIQPKITDSMQRESAIAEDYWRYTLRHETKNQTEIALENLEQKLEELKNRIQQAGSGYE</sequence>
<dbReference type="InterPro" id="IPR041491">
    <property type="entry name" value="TRPM_SLOG"/>
</dbReference>
<dbReference type="InterPro" id="IPR050927">
    <property type="entry name" value="TRPM"/>
</dbReference>
<feature type="domain" description="Ion transport" evidence="10">
    <location>
        <begin position="777"/>
        <end position="1034"/>
    </location>
</feature>
<dbReference type="GO" id="GO:0030001">
    <property type="term" value="P:metal ion transport"/>
    <property type="evidence" value="ECO:0007669"/>
    <property type="project" value="TreeGrafter"/>
</dbReference>
<evidence type="ECO:0000256" key="7">
    <source>
        <dbReference type="ARBA" id="ARBA00023303"/>
    </source>
</evidence>
<feature type="transmembrane region" description="Helical" evidence="9">
    <location>
        <begin position="820"/>
        <end position="838"/>
    </location>
</feature>
<keyword evidence="15" id="KW-1185">Reference proteome</keyword>
<evidence type="ECO:0000256" key="6">
    <source>
        <dbReference type="ARBA" id="ARBA00023136"/>
    </source>
</evidence>
<evidence type="ECO:0000256" key="5">
    <source>
        <dbReference type="ARBA" id="ARBA00023065"/>
    </source>
</evidence>
<keyword evidence="6 9" id="KW-0472">Membrane</keyword>
<gene>
    <name evidence="13" type="ORF">GPM918_LOCUS3585</name>
    <name evidence="14" type="ORF">SRO942_LOCUS3585</name>
</gene>
<keyword evidence="2" id="KW-0813">Transport</keyword>
<evidence type="ECO:0000256" key="2">
    <source>
        <dbReference type="ARBA" id="ARBA00022448"/>
    </source>
</evidence>
<feature type="coiled-coil region" evidence="8">
    <location>
        <begin position="1082"/>
        <end position="1109"/>
    </location>
</feature>
<feature type="transmembrane region" description="Helical" evidence="9">
    <location>
        <begin position="878"/>
        <end position="899"/>
    </location>
</feature>
<keyword evidence="3 9" id="KW-0812">Transmembrane</keyword>
<dbReference type="PANTHER" id="PTHR13800:SF1">
    <property type="entry name" value="TRANSIENT RECEPTOR POTENTIAL CATION CHANNEL TRPM"/>
    <property type="match status" value="1"/>
</dbReference>
<feature type="transmembrane region" description="Helical" evidence="9">
    <location>
        <begin position="919"/>
        <end position="941"/>
    </location>
</feature>
<keyword evidence="4 9" id="KW-1133">Transmembrane helix</keyword>
<dbReference type="OrthoDB" id="310870at2759"/>
<keyword evidence="8" id="KW-0175">Coiled coil</keyword>
<feature type="transmembrane region" description="Helical" evidence="9">
    <location>
        <begin position="1002"/>
        <end position="1026"/>
    </location>
</feature>
<organism evidence="13 15">
    <name type="scientific">Didymodactylos carnosus</name>
    <dbReference type="NCBI Taxonomy" id="1234261"/>
    <lineage>
        <taxon>Eukaryota</taxon>
        <taxon>Metazoa</taxon>
        <taxon>Spiralia</taxon>
        <taxon>Gnathifera</taxon>
        <taxon>Rotifera</taxon>
        <taxon>Eurotatoria</taxon>
        <taxon>Bdelloidea</taxon>
        <taxon>Philodinida</taxon>
        <taxon>Philodinidae</taxon>
        <taxon>Didymodactylos</taxon>
    </lineage>
</organism>
<evidence type="ECO:0000313" key="13">
    <source>
        <dbReference type="EMBL" id="CAF0802362.1"/>
    </source>
</evidence>
<evidence type="ECO:0000313" key="14">
    <source>
        <dbReference type="EMBL" id="CAF3587507.1"/>
    </source>
</evidence>
<evidence type="ECO:0000256" key="8">
    <source>
        <dbReference type="SAM" id="Coils"/>
    </source>
</evidence>
<evidence type="ECO:0000256" key="4">
    <source>
        <dbReference type="ARBA" id="ARBA00022989"/>
    </source>
</evidence>
<proteinExistence type="predicted"/>
<reference evidence="13" key="1">
    <citation type="submission" date="2021-02" db="EMBL/GenBank/DDBJ databases">
        <authorList>
            <person name="Nowell W R."/>
        </authorList>
    </citation>
    <scope>NUCLEOTIDE SEQUENCE</scope>
</reference>
<evidence type="ECO:0000256" key="9">
    <source>
        <dbReference type="SAM" id="Phobius"/>
    </source>
</evidence>
<feature type="domain" description="TRPM-like" evidence="12">
    <location>
        <begin position="551"/>
        <end position="680"/>
    </location>
</feature>
<evidence type="ECO:0000313" key="15">
    <source>
        <dbReference type="Proteomes" id="UP000663829"/>
    </source>
</evidence>
<comment type="caution">
    <text evidence="13">The sequence shown here is derived from an EMBL/GenBank/DDBJ whole genome shotgun (WGS) entry which is preliminary data.</text>
</comment>
<keyword evidence="7" id="KW-0407">Ion channel</keyword>
<feature type="transmembrane region" description="Helical" evidence="9">
    <location>
        <begin position="705"/>
        <end position="727"/>
    </location>
</feature>
<dbReference type="PANTHER" id="PTHR13800">
    <property type="entry name" value="TRANSIENT RECEPTOR POTENTIAL CATION CHANNEL, SUBFAMILY M, MEMBER 6"/>
    <property type="match status" value="1"/>
</dbReference>
<evidence type="ECO:0000256" key="1">
    <source>
        <dbReference type="ARBA" id="ARBA00004141"/>
    </source>
</evidence>